<dbReference type="OrthoDB" id="9775969at2"/>
<organism evidence="2 3">
    <name type="scientific">Massilia glaciei</name>
    <dbReference type="NCBI Taxonomy" id="1524097"/>
    <lineage>
        <taxon>Bacteria</taxon>
        <taxon>Pseudomonadati</taxon>
        <taxon>Pseudomonadota</taxon>
        <taxon>Betaproteobacteria</taxon>
        <taxon>Burkholderiales</taxon>
        <taxon>Oxalobacteraceae</taxon>
        <taxon>Telluria group</taxon>
        <taxon>Massilia</taxon>
    </lineage>
</organism>
<dbReference type="AlphaFoldDB" id="A0A2U2HGH4"/>
<keyword evidence="1" id="KW-0732">Signal</keyword>
<feature type="chain" id="PRO_5015718510" evidence="1">
    <location>
        <begin position="20"/>
        <end position="248"/>
    </location>
</feature>
<dbReference type="Pfam" id="PF11249">
    <property type="entry name" value="DUF3047"/>
    <property type="match status" value="1"/>
</dbReference>
<sequence>MSARSGMMAAALLSGLATADAASAAAAIPAFSRMAPGGPIEGWQALKPSPKAADTRYRLVADGALTVLKADAEKSMSGLIHTVRVDTRRHPLLRWRWKIAAPVANADMTQKSGDDYAARVYVMFDYPAARLPFSDRLKMKMAESLYGQRLPTAALNYVWDNRQPVGTVQANTYTDRARMIVAQSGAARAGTWVTETRDLRADFLAAFGEPAPDVVAVAIATDTDNTGGRASAWYGDLEFLPDAQGPAR</sequence>
<dbReference type="InterPro" id="IPR021409">
    <property type="entry name" value="DUF3047"/>
</dbReference>
<feature type="signal peptide" evidence="1">
    <location>
        <begin position="1"/>
        <end position="19"/>
    </location>
</feature>
<gene>
    <name evidence="2" type="ORF">C7C56_019790</name>
</gene>
<name>A0A2U2HGH4_9BURK</name>
<evidence type="ECO:0000313" key="2">
    <source>
        <dbReference type="EMBL" id="PWF44033.1"/>
    </source>
</evidence>
<accession>A0A2U2HGH4</accession>
<reference evidence="2 3" key="1">
    <citation type="submission" date="2018-04" db="EMBL/GenBank/DDBJ databases">
        <title>Massilia violaceinigra sp. nov., a novel purple-pigmented bacterium isolated from Tianshan glacier, Xinjiang, China.</title>
        <authorList>
            <person name="Wang H."/>
        </authorList>
    </citation>
    <scope>NUCLEOTIDE SEQUENCE [LARGE SCALE GENOMIC DNA]</scope>
    <source>
        <strain evidence="2 3">B448-2</strain>
    </source>
</reference>
<dbReference type="EMBL" id="PXWF02000271">
    <property type="protein sequence ID" value="PWF44033.1"/>
    <property type="molecule type" value="Genomic_DNA"/>
</dbReference>
<comment type="caution">
    <text evidence="2">The sequence shown here is derived from an EMBL/GenBank/DDBJ whole genome shotgun (WGS) entry which is preliminary data.</text>
</comment>
<evidence type="ECO:0000256" key="1">
    <source>
        <dbReference type="SAM" id="SignalP"/>
    </source>
</evidence>
<protein>
    <submittedName>
        <fullName evidence="2">DUF3047 domain-containing protein</fullName>
    </submittedName>
</protein>
<dbReference type="Proteomes" id="UP000241421">
    <property type="component" value="Unassembled WGS sequence"/>
</dbReference>
<keyword evidence="3" id="KW-1185">Reference proteome</keyword>
<dbReference type="RefSeq" id="WP_106759093.1">
    <property type="nucleotide sequence ID" value="NZ_PXWF02000271.1"/>
</dbReference>
<proteinExistence type="predicted"/>
<evidence type="ECO:0000313" key="3">
    <source>
        <dbReference type="Proteomes" id="UP000241421"/>
    </source>
</evidence>